<proteinExistence type="predicted"/>
<accession>A0A834MHS2</accession>
<sequence>MLSLQSIAGQLTRMRAKIKYSARYLRLARLTGCVKFKKNKGVKTLDVPVRDREVFRYFLETSNWFLFEKDDHQMTIMDLYLR</sequence>
<reference evidence="1" key="1">
    <citation type="submission" date="2020-08" db="EMBL/GenBank/DDBJ databases">
        <title>Genome sequencing and assembly of the red palm weevil Rhynchophorus ferrugineus.</title>
        <authorList>
            <person name="Dias G.B."/>
            <person name="Bergman C.M."/>
            <person name="Manee M."/>
        </authorList>
    </citation>
    <scope>NUCLEOTIDE SEQUENCE</scope>
    <source>
        <strain evidence="1">AA-2017</strain>
        <tissue evidence="1">Whole larva</tissue>
    </source>
</reference>
<protein>
    <submittedName>
        <fullName evidence="1">Uncharacterized protein</fullName>
    </submittedName>
</protein>
<evidence type="ECO:0000313" key="1">
    <source>
        <dbReference type="EMBL" id="KAF7284098.1"/>
    </source>
</evidence>
<comment type="caution">
    <text evidence="1">The sequence shown here is derived from an EMBL/GenBank/DDBJ whole genome shotgun (WGS) entry which is preliminary data.</text>
</comment>
<organism evidence="1 2">
    <name type="scientific">Rhynchophorus ferrugineus</name>
    <name type="common">Red palm weevil</name>
    <name type="synonym">Curculio ferrugineus</name>
    <dbReference type="NCBI Taxonomy" id="354439"/>
    <lineage>
        <taxon>Eukaryota</taxon>
        <taxon>Metazoa</taxon>
        <taxon>Ecdysozoa</taxon>
        <taxon>Arthropoda</taxon>
        <taxon>Hexapoda</taxon>
        <taxon>Insecta</taxon>
        <taxon>Pterygota</taxon>
        <taxon>Neoptera</taxon>
        <taxon>Endopterygota</taxon>
        <taxon>Coleoptera</taxon>
        <taxon>Polyphaga</taxon>
        <taxon>Cucujiformia</taxon>
        <taxon>Curculionidae</taxon>
        <taxon>Dryophthorinae</taxon>
        <taxon>Rhynchophorus</taxon>
    </lineage>
</organism>
<keyword evidence="2" id="KW-1185">Reference proteome</keyword>
<dbReference type="EMBL" id="JAACXV010000083">
    <property type="protein sequence ID" value="KAF7284098.1"/>
    <property type="molecule type" value="Genomic_DNA"/>
</dbReference>
<evidence type="ECO:0000313" key="2">
    <source>
        <dbReference type="Proteomes" id="UP000625711"/>
    </source>
</evidence>
<gene>
    <name evidence="1" type="ORF">GWI33_022558</name>
</gene>
<dbReference type="Proteomes" id="UP000625711">
    <property type="component" value="Unassembled WGS sequence"/>
</dbReference>
<dbReference type="AlphaFoldDB" id="A0A834MHS2"/>
<name>A0A834MHS2_RHYFE</name>
<dbReference type="OrthoDB" id="6743947at2759"/>